<dbReference type="AlphaFoldDB" id="A0A448NZC6"/>
<keyword evidence="4" id="KW-1185">Reference proteome</keyword>
<dbReference type="Gene3D" id="3.30.420.40">
    <property type="match status" value="2"/>
</dbReference>
<evidence type="ECO:0000256" key="1">
    <source>
        <dbReference type="SAM" id="MobiDB-lite"/>
    </source>
</evidence>
<dbReference type="PANTHER" id="PTHR43190:SF3">
    <property type="entry name" value="N-ACETYL-D-GLUCOSAMINE KINASE"/>
    <property type="match status" value="1"/>
</dbReference>
<dbReference type="SUPFAM" id="SSF53067">
    <property type="entry name" value="Actin-like ATPase domain"/>
    <property type="match status" value="2"/>
</dbReference>
<dbReference type="STRING" id="1122997.GCA_000425285_01684"/>
<evidence type="ECO:0000259" key="2">
    <source>
        <dbReference type="Pfam" id="PF01869"/>
    </source>
</evidence>
<name>A0A448NZC6_9ACTN</name>
<protein>
    <submittedName>
        <fullName evidence="3">BadF/BadG/BcrA/BcrD ATPase family</fullName>
    </submittedName>
</protein>
<dbReference type="InterPro" id="IPR043129">
    <property type="entry name" value="ATPase_NBD"/>
</dbReference>
<dbReference type="RefSeq" id="WP_232021214.1">
    <property type="nucleotide sequence ID" value="NZ_LR134473.1"/>
</dbReference>
<dbReference type="InterPro" id="IPR002731">
    <property type="entry name" value="ATPase_BadF"/>
</dbReference>
<evidence type="ECO:0000313" key="3">
    <source>
        <dbReference type="EMBL" id="VEI03301.1"/>
    </source>
</evidence>
<dbReference type="InterPro" id="IPR052519">
    <property type="entry name" value="Euk-type_GlcNAc_Kinase"/>
</dbReference>
<dbReference type="PANTHER" id="PTHR43190">
    <property type="entry name" value="N-ACETYL-D-GLUCOSAMINE KINASE"/>
    <property type="match status" value="1"/>
</dbReference>
<proteinExistence type="predicted"/>
<reference evidence="3 4" key="1">
    <citation type="submission" date="2018-12" db="EMBL/GenBank/DDBJ databases">
        <authorList>
            <consortium name="Pathogen Informatics"/>
        </authorList>
    </citation>
    <scope>NUCLEOTIDE SEQUENCE [LARGE SCALE GENOMIC DNA]</scope>
    <source>
        <strain evidence="3 4">NCTC13652</strain>
    </source>
</reference>
<gene>
    <name evidence="3" type="ORF">NCTC13652_01501</name>
</gene>
<evidence type="ECO:0000313" key="4">
    <source>
        <dbReference type="Proteomes" id="UP000277858"/>
    </source>
</evidence>
<feature type="region of interest" description="Disordered" evidence="1">
    <location>
        <begin position="58"/>
        <end position="88"/>
    </location>
</feature>
<dbReference type="Proteomes" id="UP000277858">
    <property type="component" value="Chromosome"/>
</dbReference>
<feature type="domain" description="ATPase BadF/BadG/BcrA/BcrD type" evidence="2">
    <location>
        <begin position="2"/>
        <end position="283"/>
    </location>
</feature>
<organism evidence="3 4">
    <name type="scientific">Acidipropionibacterium jensenii</name>
    <dbReference type="NCBI Taxonomy" id="1749"/>
    <lineage>
        <taxon>Bacteria</taxon>
        <taxon>Bacillati</taxon>
        <taxon>Actinomycetota</taxon>
        <taxon>Actinomycetes</taxon>
        <taxon>Propionibacteriales</taxon>
        <taxon>Propionibacteriaceae</taxon>
        <taxon>Acidipropionibacterium</taxon>
    </lineage>
</organism>
<dbReference type="Pfam" id="PF01869">
    <property type="entry name" value="BcrAD_BadFG"/>
    <property type="match status" value="1"/>
</dbReference>
<dbReference type="EMBL" id="LR134473">
    <property type="protein sequence ID" value="VEI03301.1"/>
    <property type="molecule type" value="Genomic_DNA"/>
</dbReference>
<accession>A0A448NZC6</accession>
<sequence>MGIDLGGTSTRAELVDGSGALLGRGLAGGANLRSAGGGIAGAADAVRTAAEMALAAAQNPGTAGPGDVPRNSPHNVTHGAPHGVAPRIASGRHRPRVVVVAASGAGPARHDEVAEAFRDALTGICDRVHVENDLAAAFRSASSGGDGYLLLSGTGAVAGRFQGGVLQRRADGLGWILGDTGSGLWIGWQGLRAAAADLDGRGPRTELTGLLVTALGVSPVTGDPCQDLVRRVDDLTPAQIGSLAPIVLRVAGHDAVAGRIAEQAGRALVTSLDAVIDDAGTDGVVIDHARTVGVGGLDETAVSPDAETTGMPKKCAGGVPHEVVLAGGVLSHPNPVRDAVLAALEDRRWRVATAAEPVIGAVRIAQDLLAKGL</sequence>